<dbReference type="AlphaFoldDB" id="M4NDB7"/>
<dbReference type="Proteomes" id="UP000011859">
    <property type="component" value="Chromosome"/>
</dbReference>
<organism evidence="1 2">
    <name type="scientific">Rhodanobacter denitrificans</name>
    <dbReference type="NCBI Taxonomy" id="666685"/>
    <lineage>
        <taxon>Bacteria</taxon>
        <taxon>Pseudomonadati</taxon>
        <taxon>Pseudomonadota</taxon>
        <taxon>Gammaproteobacteria</taxon>
        <taxon>Lysobacterales</taxon>
        <taxon>Rhodanobacteraceae</taxon>
        <taxon>Rhodanobacter</taxon>
    </lineage>
</organism>
<dbReference type="EMBL" id="CP003470">
    <property type="protein sequence ID" value="AGG87438.1"/>
    <property type="molecule type" value="Genomic_DNA"/>
</dbReference>
<name>M4NDB7_9GAMM</name>
<dbReference type="KEGG" id="rhd:R2APBS1_0262"/>
<reference evidence="1 2" key="1">
    <citation type="submission" date="2012-04" db="EMBL/GenBank/DDBJ databases">
        <title>Complete genome of Rhodanobacter sp. 2APBS1.</title>
        <authorList>
            <consortium name="US DOE Joint Genome Institute"/>
            <person name="Huntemann M."/>
            <person name="Wei C.-L."/>
            <person name="Han J."/>
            <person name="Detter J.C."/>
            <person name="Han C."/>
            <person name="Tapia R."/>
            <person name="Munk A.C.C."/>
            <person name="Chen A."/>
            <person name="Krypides N."/>
            <person name="Mavromatis K."/>
            <person name="Markowitz V."/>
            <person name="Szeto E."/>
            <person name="Ivanova N."/>
            <person name="Mikhailova N."/>
            <person name="Ovchinnikova G."/>
            <person name="Pagani I."/>
            <person name="Pati A."/>
            <person name="Goodwin L."/>
            <person name="Peters L."/>
            <person name="Pitluck S."/>
            <person name="Woyke T."/>
            <person name="Prakash O."/>
            <person name="Elkins J."/>
            <person name="Brown S."/>
            <person name="Palumbo A."/>
            <person name="Hemme C."/>
            <person name="Zhou J."/>
            <person name="Watson D."/>
            <person name="Jardine P."/>
            <person name="Kostka J."/>
            <person name="Green S."/>
        </authorList>
    </citation>
    <scope>NUCLEOTIDE SEQUENCE [LARGE SCALE GENOMIC DNA]</scope>
    <source>
        <strain evidence="1 2">2APBS1</strain>
    </source>
</reference>
<protein>
    <submittedName>
        <fullName evidence="1">Uncharacterized protein</fullName>
    </submittedName>
</protein>
<keyword evidence="2" id="KW-1185">Reference proteome</keyword>
<dbReference type="RefSeq" id="WP_015446546.1">
    <property type="nucleotide sequence ID" value="NC_020541.1"/>
</dbReference>
<proteinExistence type="predicted"/>
<dbReference type="Gene3D" id="2.30.110.10">
    <property type="entry name" value="Electron Transport, Fmn-binding Protein, Chain A"/>
    <property type="match status" value="1"/>
</dbReference>
<accession>M4NDB7</accession>
<evidence type="ECO:0000313" key="1">
    <source>
        <dbReference type="EMBL" id="AGG87438.1"/>
    </source>
</evidence>
<gene>
    <name evidence="1" type="ORF">R2APBS1_0262</name>
</gene>
<dbReference type="HOGENOM" id="CLU_114954_1_0_6"/>
<dbReference type="InterPro" id="IPR012349">
    <property type="entry name" value="Split_barrel_FMN-bd"/>
</dbReference>
<dbReference type="OrthoDB" id="334393at2"/>
<dbReference type="SUPFAM" id="SSF50475">
    <property type="entry name" value="FMN-binding split barrel"/>
    <property type="match status" value="1"/>
</dbReference>
<evidence type="ECO:0000313" key="2">
    <source>
        <dbReference type="Proteomes" id="UP000011859"/>
    </source>
</evidence>
<sequence>MPAHPPTVVLDAEHVRFVEGAASIIVASRNAANMPELVRAQGCRVSRDRRRVQLFVQASQAQALFDDLRRNGRLAVVFTSPSTHRSLQLKGDDASIARARPADAARVAAYRAALVAELGGIGISEALARALLAGDDDTLSVVAFTPVAAFVQTPGPDAGRPLEPAP</sequence>
<dbReference type="STRING" id="666685.R2APBS1_0262"/>
<dbReference type="eggNOG" id="COG3576">
    <property type="taxonomic scope" value="Bacteria"/>
</dbReference>